<sequence length="407" mass="44066">MPTAVFVAPFLLEATVRFIDAAASLPGARIALVSQDPVDKLPGGVRARLVADWRVDDGTDAQQIADAIRALAGRLGGVDRLVGMLEQLQVPLGEVREALGIPGMGPEVARNFRDKSRMKDVFAAHDVPCARHGVAVSAEQAWSIAEHLGLPIVVKPPAGAGARSTFRVDSQAHLSDWLRVDPPSPAAPALLEELVTGAEHSFDSVSVDGRVVWHSISSYLPTPLEVLENPWIQWAVLLPRDIGGAEYDAIRDGASRGLTALGMDTGFSHLEWFRLREGRIALSEVAARPPGAQFTSLLSYAHDTDMYAAWARLEIFGHFDPPERRYAVGAAYLRGQGHGVVRGVQGLDTLQHELGDLVVEARLPREGQARSESYEGEGYVILRHDDTDVVEAALRRVVEVARVEMSG</sequence>
<proteinExistence type="predicted"/>
<dbReference type="Gene3D" id="3.30.470.20">
    <property type="entry name" value="ATP-grasp fold, B domain"/>
    <property type="match status" value="1"/>
</dbReference>
<dbReference type="GO" id="GO:0046872">
    <property type="term" value="F:metal ion binding"/>
    <property type="evidence" value="ECO:0007669"/>
    <property type="project" value="InterPro"/>
</dbReference>
<feature type="domain" description="ATP-grasp" evidence="5">
    <location>
        <begin position="119"/>
        <end position="315"/>
    </location>
</feature>
<comment type="caution">
    <text evidence="7">The sequence shown here is derived from an EMBL/GenBank/DDBJ whole genome shotgun (WGS) entry which is preliminary data.</text>
</comment>
<gene>
    <name evidence="7" type="ORF">DLM65_04555</name>
    <name evidence="6" type="ORF">JF886_11875</name>
</gene>
<evidence type="ECO:0000256" key="2">
    <source>
        <dbReference type="ARBA" id="ARBA00022741"/>
    </source>
</evidence>
<keyword evidence="3 4" id="KW-0067">ATP-binding</keyword>
<reference evidence="7" key="2">
    <citation type="submission" date="2018-05" db="EMBL/GenBank/DDBJ databases">
        <authorList>
            <person name="Ferrari B."/>
        </authorList>
    </citation>
    <scope>NUCLEOTIDE SEQUENCE</scope>
    <source>
        <strain evidence="7">RRmetagenome_bin12</strain>
    </source>
</reference>
<evidence type="ECO:0000313" key="9">
    <source>
        <dbReference type="Proteomes" id="UP000606991"/>
    </source>
</evidence>
<dbReference type="Gene3D" id="3.30.1490.20">
    <property type="entry name" value="ATP-grasp fold, A domain"/>
    <property type="match status" value="1"/>
</dbReference>
<name>A0A2W6AF65_9BACT</name>
<evidence type="ECO:0000256" key="1">
    <source>
        <dbReference type="ARBA" id="ARBA00022598"/>
    </source>
</evidence>
<dbReference type="EMBL" id="JAEKNS010000124">
    <property type="protein sequence ID" value="MBJ7595533.1"/>
    <property type="molecule type" value="Genomic_DNA"/>
</dbReference>
<evidence type="ECO:0000313" key="6">
    <source>
        <dbReference type="EMBL" id="MBJ7595533.1"/>
    </source>
</evidence>
<dbReference type="PANTHER" id="PTHR43585">
    <property type="entry name" value="FUMIPYRROLE BIOSYNTHESIS PROTEIN C"/>
    <property type="match status" value="1"/>
</dbReference>
<evidence type="ECO:0000313" key="7">
    <source>
        <dbReference type="EMBL" id="PZR82104.1"/>
    </source>
</evidence>
<dbReference type="PANTHER" id="PTHR43585:SF2">
    <property type="entry name" value="ATP-GRASP ENZYME FSQD"/>
    <property type="match status" value="1"/>
</dbReference>
<reference evidence="7 8" key="1">
    <citation type="journal article" date="2017" name="Nature">
        <title>Atmospheric trace gases support primary production in Antarctic desert surface soil.</title>
        <authorList>
            <person name="Ji M."/>
            <person name="Greening C."/>
            <person name="Vanwonterghem I."/>
            <person name="Carere C.R."/>
            <person name="Bay S.K."/>
            <person name="Steen J.A."/>
            <person name="Montgomery K."/>
            <person name="Lines T."/>
            <person name="Beardall J."/>
            <person name="van Dorst J."/>
            <person name="Snape I."/>
            <person name="Stott M.B."/>
            <person name="Hugenholtz P."/>
            <person name="Ferrari B.C."/>
        </authorList>
    </citation>
    <scope>NUCLEOTIDE SEQUENCE [LARGE SCALE GENOMIC DNA]</scope>
    <source>
        <strain evidence="7">RRmetagenome_bin12</strain>
    </source>
</reference>
<dbReference type="EMBL" id="QHBU01000082">
    <property type="protein sequence ID" value="PZR82104.1"/>
    <property type="molecule type" value="Genomic_DNA"/>
</dbReference>
<evidence type="ECO:0000259" key="5">
    <source>
        <dbReference type="PROSITE" id="PS50975"/>
    </source>
</evidence>
<evidence type="ECO:0000313" key="8">
    <source>
        <dbReference type="Proteomes" id="UP000248724"/>
    </source>
</evidence>
<keyword evidence="2 4" id="KW-0547">Nucleotide-binding</keyword>
<dbReference type="AlphaFoldDB" id="A0A2W6AF65"/>
<dbReference type="Proteomes" id="UP000248724">
    <property type="component" value="Unassembled WGS sequence"/>
</dbReference>
<organism evidence="7 8">
    <name type="scientific">Candidatus Aeolococcus gillhamiae</name>
    <dbReference type="NCBI Taxonomy" id="3127015"/>
    <lineage>
        <taxon>Bacteria</taxon>
        <taxon>Bacillati</taxon>
        <taxon>Candidatus Dormiibacterota</taxon>
        <taxon>Candidatus Dormibacteria</taxon>
        <taxon>Candidatus Aeolococcales</taxon>
        <taxon>Candidatus Aeolococcaceae</taxon>
        <taxon>Candidatus Aeolococcus</taxon>
    </lineage>
</organism>
<dbReference type="PROSITE" id="PS50975">
    <property type="entry name" value="ATP_GRASP"/>
    <property type="match status" value="1"/>
</dbReference>
<dbReference type="Gene3D" id="3.40.50.20">
    <property type="match status" value="1"/>
</dbReference>
<dbReference type="Proteomes" id="UP000606991">
    <property type="component" value="Unassembled WGS sequence"/>
</dbReference>
<protein>
    <recommendedName>
        <fullName evidence="5">ATP-grasp domain-containing protein</fullName>
    </recommendedName>
</protein>
<dbReference type="InterPro" id="IPR011761">
    <property type="entry name" value="ATP-grasp"/>
</dbReference>
<dbReference type="InterPro" id="IPR013815">
    <property type="entry name" value="ATP_grasp_subdomain_1"/>
</dbReference>
<keyword evidence="1" id="KW-0436">Ligase</keyword>
<dbReference type="GO" id="GO:0016874">
    <property type="term" value="F:ligase activity"/>
    <property type="evidence" value="ECO:0007669"/>
    <property type="project" value="UniProtKB-KW"/>
</dbReference>
<dbReference type="GO" id="GO:0005524">
    <property type="term" value="F:ATP binding"/>
    <property type="evidence" value="ECO:0007669"/>
    <property type="project" value="UniProtKB-UniRule"/>
</dbReference>
<dbReference type="RefSeq" id="WP_337312727.1">
    <property type="nucleotide sequence ID" value="NZ_JAEKNS010000124.1"/>
</dbReference>
<dbReference type="InterPro" id="IPR052032">
    <property type="entry name" value="ATP-dep_AA_Ligase"/>
</dbReference>
<evidence type="ECO:0000256" key="4">
    <source>
        <dbReference type="PROSITE-ProRule" id="PRU00409"/>
    </source>
</evidence>
<accession>A0A2W6AF65</accession>
<evidence type="ECO:0000256" key="3">
    <source>
        <dbReference type="ARBA" id="ARBA00022840"/>
    </source>
</evidence>
<accession>A0A934N649</accession>
<reference evidence="6 9" key="3">
    <citation type="submission" date="2020-10" db="EMBL/GenBank/DDBJ databases">
        <title>Ca. Dormibacterota MAGs.</title>
        <authorList>
            <person name="Montgomery K."/>
        </authorList>
    </citation>
    <scope>NUCLEOTIDE SEQUENCE [LARGE SCALE GENOMIC DNA]</scope>
    <source>
        <strain evidence="6">SC8812_S17_18</strain>
    </source>
</reference>
<dbReference type="SUPFAM" id="SSF56059">
    <property type="entry name" value="Glutathione synthetase ATP-binding domain-like"/>
    <property type="match status" value="1"/>
</dbReference>